<evidence type="ECO:0000313" key="7">
    <source>
        <dbReference type="Proteomes" id="UP000530038"/>
    </source>
</evidence>
<dbReference type="RefSeq" id="WP_181830451.1">
    <property type="nucleotide sequence ID" value="NZ_CP104757.1"/>
</dbReference>
<dbReference type="EMBL" id="JACERK010000013">
    <property type="protein sequence ID" value="MBA5234405.1"/>
    <property type="molecule type" value="Genomic_DNA"/>
</dbReference>
<dbReference type="CDD" id="cd17517">
    <property type="entry name" value="RMtype1_S_EcoKI_StySPI-TRD2-CR2_like"/>
    <property type="match status" value="1"/>
</dbReference>
<dbReference type="Gene3D" id="1.10.287.1120">
    <property type="entry name" value="Bipartite methylase S protein"/>
    <property type="match status" value="1"/>
</dbReference>
<keyword evidence="6" id="KW-0540">Nuclease</keyword>
<proteinExistence type="inferred from homology"/>
<protein>
    <submittedName>
        <fullName evidence="6">Restriction endonuclease subunit S</fullName>
    </submittedName>
</protein>
<feature type="domain" description="Type I restriction modification DNA specificity" evidence="5">
    <location>
        <begin position="6"/>
        <end position="182"/>
    </location>
</feature>
<feature type="coiled-coil region" evidence="4">
    <location>
        <begin position="365"/>
        <end position="399"/>
    </location>
</feature>
<dbReference type="PANTHER" id="PTHR30408:SF12">
    <property type="entry name" value="TYPE I RESTRICTION ENZYME MJAVIII SPECIFICITY SUBUNIT"/>
    <property type="match status" value="1"/>
</dbReference>
<keyword evidence="2" id="KW-0680">Restriction system</keyword>
<evidence type="ECO:0000256" key="3">
    <source>
        <dbReference type="ARBA" id="ARBA00023125"/>
    </source>
</evidence>
<evidence type="ECO:0000313" key="6">
    <source>
        <dbReference type="EMBL" id="MBA5234405.1"/>
    </source>
</evidence>
<dbReference type="InterPro" id="IPR052021">
    <property type="entry name" value="Type-I_RS_S_subunit"/>
</dbReference>
<evidence type="ECO:0000259" key="5">
    <source>
        <dbReference type="Pfam" id="PF01420"/>
    </source>
</evidence>
<dbReference type="Proteomes" id="UP000530038">
    <property type="component" value="Unassembled WGS sequence"/>
</dbReference>
<keyword evidence="6" id="KW-0255">Endonuclease</keyword>
<reference evidence="6 7" key="1">
    <citation type="submission" date="2020-07" db="EMBL/GenBank/DDBJ databases">
        <title>Characterization of Pectobacterium aroidearum strains causing soft rot on Amorphophallus konjac.</title>
        <authorList>
            <person name="Xie H."/>
        </authorList>
    </citation>
    <scope>NUCLEOTIDE SEQUENCE [LARGE SCALE GENOMIC DNA]</scope>
    <source>
        <strain evidence="6 7">MY10</strain>
    </source>
</reference>
<evidence type="ECO:0000256" key="2">
    <source>
        <dbReference type="ARBA" id="ARBA00022747"/>
    </source>
</evidence>
<comment type="caution">
    <text evidence="6">The sequence shown here is derived from an EMBL/GenBank/DDBJ whole genome shotgun (WGS) entry which is preliminary data.</text>
</comment>
<dbReference type="Gene3D" id="3.90.220.20">
    <property type="entry name" value="DNA methylase specificity domains"/>
    <property type="match status" value="2"/>
</dbReference>
<dbReference type="SUPFAM" id="SSF116734">
    <property type="entry name" value="DNA methylase specificity domain"/>
    <property type="match status" value="2"/>
</dbReference>
<feature type="domain" description="Type I restriction modification DNA specificity" evidence="5">
    <location>
        <begin position="260"/>
        <end position="384"/>
    </location>
</feature>
<organism evidence="6 7">
    <name type="scientific">Pectobacterium aroidearum</name>
    <dbReference type="NCBI Taxonomy" id="1201031"/>
    <lineage>
        <taxon>Bacteria</taxon>
        <taxon>Pseudomonadati</taxon>
        <taxon>Pseudomonadota</taxon>
        <taxon>Gammaproteobacteria</taxon>
        <taxon>Enterobacterales</taxon>
        <taxon>Pectobacteriaceae</taxon>
        <taxon>Pectobacterium</taxon>
    </lineage>
</organism>
<dbReference type="InterPro" id="IPR044946">
    <property type="entry name" value="Restrct_endonuc_typeI_TRD_sf"/>
</dbReference>
<dbReference type="GO" id="GO:0004519">
    <property type="term" value="F:endonuclease activity"/>
    <property type="evidence" value="ECO:0007669"/>
    <property type="project" value="UniProtKB-KW"/>
</dbReference>
<evidence type="ECO:0000256" key="1">
    <source>
        <dbReference type="ARBA" id="ARBA00010923"/>
    </source>
</evidence>
<dbReference type="InterPro" id="IPR000055">
    <property type="entry name" value="Restrct_endonuc_typeI_TRD"/>
</dbReference>
<keyword evidence="3" id="KW-0238">DNA-binding</keyword>
<dbReference type="PANTHER" id="PTHR30408">
    <property type="entry name" value="TYPE-1 RESTRICTION ENZYME ECOKI SPECIFICITY PROTEIN"/>
    <property type="match status" value="1"/>
</dbReference>
<keyword evidence="6" id="KW-0378">Hydrolase</keyword>
<comment type="similarity">
    <text evidence="1">Belongs to the type-I restriction system S methylase family.</text>
</comment>
<gene>
    <name evidence="6" type="ORF">H2Y56_20185</name>
</gene>
<name>A0ABR5ZIJ8_9GAMM</name>
<keyword evidence="7" id="KW-1185">Reference proteome</keyword>
<keyword evidence="4" id="KW-0175">Coiled coil</keyword>
<dbReference type="Pfam" id="PF01420">
    <property type="entry name" value="Methylase_S"/>
    <property type="match status" value="2"/>
</dbReference>
<accession>A0ABR5ZIJ8</accession>
<evidence type="ECO:0000256" key="4">
    <source>
        <dbReference type="SAM" id="Coils"/>
    </source>
</evidence>
<sequence length="406" mass="46212">METDPTEFVRLGDVLPRSYKNGIYKSAECYGHGVPILRITDFDNDGCLVTENLQKLELDEKEVSSYELAKNDIVVNRVNSLTHLGKAILWTDNTIKTVYESNMMRIEPDEAKVHPQYLIRILQSYEARVHFKKVAKRAVAQCSINQQDVKALRFRLPPLPEQKKIAQILSTWDKAITTTEQLLTNSQQQKKALMQQLLTGKKRLLDKNRVSFSGEWVWLKASELFKTVSKKNNAESEDLLAVTQDQGVLPRALLERRVVMPDGTTQSYKLVVPGNFIISLRSFQGGLEYSTYRGLVSPAYTVLAPIKLIDDGFYKQYYKSYDFIGHLAVAVIGIRDGKQISYEDFSFLKLPYPSIEEQQKIAAVLSTADQEITTLQQKLDALKQEKKALMQQLLTGKRRVNVEEAA</sequence>